<gene>
    <name evidence="8" type="ORF">GNT65_01160</name>
</gene>
<evidence type="ECO:0000256" key="5">
    <source>
        <dbReference type="ARBA" id="ARBA00023002"/>
    </source>
</evidence>
<organism evidence="8 9">
    <name type="scientific">Shewanella insulae</name>
    <dbReference type="NCBI Taxonomy" id="2681496"/>
    <lineage>
        <taxon>Bacteria</taxon>
        <taxon>Pseudomonadati</taxon>
        <taxon>Pseudomonadota</taxon>
        <taxon>Gammaproteobacteria</taxon>
        <taxon>Alteromonadales</taxon>
        <taxon>Shewanellaceae</taxon>
        <taxon>Shewanella</taxon>
    </lineage>
</organism>
<evidence type="ECO:0000256" key="6">
    <source>
        <dbReference type="ARBA" id="ARBA00023004"/>
    </source>
</evidence>
<dbReference type="RefSeq" id="WP_160793303.1">
    <property type="nucleotide sequence ID" value="NZ_WRPA01000001.1"/>
</dbReference>
<dbReference type="InterPro" id="IPR005123">
    <property type="entry name" value="Oxoglu/Fe-dep_dioxygenase_dom"/>
</dbReference>
<dbReference type="Gene3D" id="2.60.120.620">
    <property type="entry name" value="q2cbj1_9rhob like domain"/>
    <property type="match status" value="1"/>
</dbReference>
<evidence type="ECO:0000259" key="7">
    <source>
        <dbReference type="PROSITE" id="PS51471"/>
    </source>
</evidence>
<evidence type="ECO:0000256" key="4">
    <source>
        <dbReference type="ARBA" id="ARBA00022964"/>
    </source>
</evidence>
<protein>
    <submittedName>
        <fullName evidence="8">2OG-Fe(II) oxygenase</fullName>
    </submittedName>
</protein>
<accession>A0A6L7HSZ3</accession>
<dbReference type="GO" id="GO:0031418">
    <property type="term" value="F:L-ascorbic acid binding"/>
    <property type="evidence" value="ECO:0007669"/>
    <property type="project" value="UniProtKB-KW"/>
</dbReference>
<dbReference type="PANTHER" id="PTHR12907:SF26">
    <property type="entry name" value="HIF PROLYL HYDROXYLASE, ISOFORM C"/>
    <property type="match status" value="1"/>
</dbReference>
<feature type="domain" description="Fe2OG dioxygenase" evidence="7">
    <location>
        <begin position="100"/>
        <end position="214"/>
    </location>
</feature>
<dbReference type="GO" id="GO:0031543">
    <property type="term" value="F:peptidyl-proline dioxygenase activity"/>
    <property type="evidence" value="ECO:0007669"/>
    <property type="project" value="TreeGrafter"/>
</dbReference>
<comment type="caution">
    <text evidence="8">The sequence shown here is derived from an EMBL/GenBank/DDBJ whole genome shotgun (WGS) entry which is preliminary data.</text>
</comment>
<name>A0A6L7HSZ3_9GAMM</name>
<dbReference type="AlphaFoldDB" id="A0A6L7HSZ3"/>
<dbReference type="InterPro" id="IPR044862">
    <property type="entry name" value="Pro_4_hyd_alph_FE2OG_OXY"/>
</dbReference>
<keyword evidence="5" id="KW-0560">Oxidoreductase</keyword>
<evidence type="ECO:0000313" key="9">
    <source>
        <dbReference type="Proteomes" id="UP000474778"/>
    </source>
</evidence>
<dbReference type="SMART" id="SM00702">
    <property type="entry name" value="P4Hc"/>
    <property type="match status" value="1"/>
</dbReference>
<evidence type="ECO:0000256" key="2">
    <source>
        <dbReference type="ARBA" id="ARBA00022723"/>
    </source>
</evidence>
<keyword evidence="4" id="KW-0223">Dioxygenase</keyword>
<sequence>MTAHLELDFDLNHFHLENFDTQLANVCDQLATQGYVVLHDLFPQPMLQALLNGITGLRQEDFKAAAIGRQQDQQVIESIRRDKICWLNETMDFTQAYFAWSERLRLAVNRYLYLGLFDQEAMLAYYAPGAFYKRHLDAFRGQTNRKLTSILYLNPDWQPGHGGELLMYEGDEIEPFQVVEPRFGTMVIFLSERFPHEVSLSHHDRYSLTSWYRINDGMPGH</sequence>
<keyword evidence="6" id="KW-0408">Iron</keyword>
<dbReference type="EMBL" id="WRPA01000001">
    <property type="protein sequence ID" value="MXR67295.1"/>
    <property type="molecule type" value="Genomic_DNA"/>
</dbReference>
<dbReference type="PANTHER" id="PTHR12907">
    <property type="entry name" value="EGL NINE HOMOLOG-RELATED"/>
    <property type="match status" value="1"/>
</dbReference>
<evidence type="ECO:0000313" key="8">
    <source>
        <dbReference type="EMBL" id="MXR67295.1"/>
    </source>
</evidence>
<keyword evidence="2" id="KW-0479">Metal-binding</keyword>
<proteinExistence type="predicted"/>
<reference evidence="8 9" key="1">
    <citation type="submission" date="2019-12" db="EMBL/GenBank/DDBJ databases">
        <title>Shewanella insulae sp. nov., isolated from a tidal flat.</title>
        <authorList>
            <person name="Yoon J.-H."/>
        </authorList>
    </citation>
    <scope>NUCLEOTIDE SEQUENCE [LARGE SCALE GENOMIC DNA]</scope>
    <source>
        <strain evidence="8 9">JBTF-M18</strain>
    </source>
</reference>
<dbReference type="GO" id="GO:0008198">
    <property type="term" value="F:ferrous iron binding"/>
    <property type="evidence" value="ECO:0007669"/>
    <property type="project" value="TreeGrafter"/>
</dbReference>
<evidence type="ECO:0000256" key="1">
    <source>
        <dbReference type="ARBA" id="ARBA00001961"/>
    </source>
</evidence>
<keyword evidence="9" id="KW-1185">Reference proteome</keyword>
<dbReference type="GO" id="GO:0071456">
    <property type="term" value="P:cellular response to hypoxia"/>
    <property type="evidence" value="ECO:0007669"/>
    <property type="project" value="TreeGrafter"/>
</dbReference>
<evidence type="ECO:0000256" key="3">
    <source>
        <dbReference type="ARBA" id="ARBA00022896"/>
    </source>
</evidence>
<dbReference type="PROSITE" id="PS51471">
    <property type="entry name" value="FE2OG_OXY"/>
    <property type="match status" value="1"/>
</dbReference>
<dbReference type="InterPro" id="IPR006620">
    <property type="entry name" value="Pro_4_hyd_alph"/>
</dbReference>
<dbReference type="InterPro" id="IPR051559">
    <property type="entry name" value="HIF_prolyl_hydroxylases"/>
</dbReference>
<comment type="cofactor">
    <cofactor evidence="1">
        <name>L-ascorbate</name>
        <dbReference type="ChEBI" id="CHEBI:38290"/>
    </cofactor>
</comment>
<dbReference type="Proteomes" id="UP000474778">
    <property type="component" value="Unassembled WGS sequence"/>
</dbReference>
<dbReference type="Pfam" id="PF13640">
    <property type="entry name" value="2OG-FeII_Oxy_3"/>
    <property type="match status" value="1"/>
</dbReference>
<keyword evidence="3" id="KW-0847">Vitamin C</keyword>